<dbReference type="InterPro" id="IPR011044">
    <property type="entry name" value="Quino_amine_DH_bsu"/>
</dbReference>
<sequence length="299" mass="33919">MNFEETIKMVKIGSKLLPLLILLCSCNGLDSQVVEFTKGGSSLYDYDKPAAVIVLNSELQEISGLDYDSANDALIAINDEKGNIYQIDKDSGESKKIYEFHKNGDYEGIAKVGKHIFVLKSNGTLYRFNTKKDKTKEFETKLSRKNDAEGLFYSQDDNSLLIACKGLPLNEKKSKKAVYRFLLDEEKLQKDPLIEINVDKLQEWAEEKELQNSLQWRIKRFSPSGIAQHPTTNNYYILSARGSMLLVISENQKLVRLVFFNAMMLPQPEGICFDRDNKLFIASEGKAGNGKLIVIKPKR</sequence>
<organism evidence="4 5">
    <name type="scientific">Carboxylicivirga marina</name>
    <dbReference type="NCBI Taxonomy" id="2800988"/>
    <lineage>
        <taxon>Bacteria</taxon>
        <taxon>Pseudomonadati</taxon>
        <taxon>Bacteroidota</taxon>
        <taxon>Bacteroidia</taxon>
        <taxon>Marinilabiliales</taxon>
        <taxon>Marinilabiliaceae</taxon>
        <taxon>Carboxylicivirga</taxon>
    </lineage>
</organism>
<evidence type="ECO:0000256" key="1">
    <source>
        <dbReference type="ARBA" id="ARBA00004236"/>
    </source>
</evidence>
<keyword evidence="3" id="KW-0472">Membrane</keyword>
<dbReference type="Pfam" id="PF06977">
    <property type="entry name" value="SdiA-regulated"/>
    <property type="match status" value="1"/>
</dbReference>
<evidence type="ECO:0000313" key="4">
    <source>
        <dbReference type="EMBL" id="MBK3517753.1"/>
    </source>
</evidence>
<comment type="subcellular location">
    <subcellularLocation>
        <location evidence="1">Cell membrane</location>
    </subcellularLocation>
</comment>
<name>A0ABS1HKE8_9BACT</name>
<protein>
    <submittedName>
        <fullName evidence="4">SdiA-regulated domain-containing protein</fullName>
    </submittedName>
</protein>
<dbReference type="InterPro" id="IPR009722">
    <property type="entry name" value="YjiK/CarP"/>
</dbReference>
<proteinExistence type="predicted"/>
<evidence type="ECO:0000256" key="2">
    <source>
        <dbReference type="ARBA" id="ARBA00022475"/>
    </source>
</evidence>
<reference evidence="4 5" key="1">
    <citation type="submission" date="2021-01" db="EMBL/GenBank/DDBJ databases">
        <title>Carboxyliciviraga sp.nov., isolated from coastal sediments.</title>
        <authorList>
            <person name="Lu D."/>
            <person name="Zhang T."/>
        </authorList>
    </citation>
    <scope>NUCLEOTIDE SEQUENCE [LARGE SCALE GENOMIC DNA]</scope>
    <source>
        <strain evidence="4 5">N1Y132</strain>
    </source>
</reference>
<keyword evidence="2" id="KW-1003">Cell membrane</keyword>
<gene>
    <name evidence="4" type="ORF">JIV24_10460</name>
</gene>
<comment type="caution">
    <text evidence="4">The sequence shown here is derived from an EMBL/GenBank/DDBJ whole genome shotgun (WGS) entry which is preliminary data.</text>
</comment>
<dbReference type="Proteomes" id="UP000605676">
    <property type="component" value="Unassembled WGS sequence"/>
</dbReference>
<accession>A0ABS1HKE8</accession>
<dbReference type="SUPFAM" id="SSF50969">
    <property type="entry name" value="YVTN repeat-like/Quinoprotein amine dehydrogenase"/>
    <property type="match status" value="1"/>
</dbReference>
<dbReference type="RefSeq" id="WP_200464983.1">
    <property type="nucleotide sequence ID" value="NZ_JAENRR010000021.1"/>
</dbReference>
<keyword evidence="5" id="KW-1185">Reference proteome</keyword>
<evidence type="ECO:0000313" key="5">
    <source>
        <dbReference type="Proteomes" id="UP000605676"/>
    </source>
</evidence>
<dbReference type="EMBL" id="JAENRR010000021">
    <property type="protein sequence ID" value="MBK3517753.1"/>
    <property type="molecule type" value="Genomic_DNA"/>
</dbReference>
<evidence type="ECO:0000256" key="3">
    <source>
        <dbReference type="ARBA" id="ARBA00023136"/>
    </source>
</evidence>